<gene>
    <name evidence="1" type="ORF">A7312_03360</name>
</gene>
<dbReference type="EMBL" id="LYND01000129">
    <property type="protein sequence ID" value="ODA08462.1"/>
    <property type="molecule type" value="Genomic_DNA"/>
</dbReference>
<evidence type="ECO:0008006" key="3">
    <source>
        <dbReference type="Google" id="ProtNLM"/>
    </source>
</evidence>
<dbReference type="Proteomes" id="UP000094974">
    <property type="component" value="Unassembled WGS sequence"/>
</dbReference>
<evidence type="ECO:0000313" key="2">
    <source>
        <dbReference type="Proteomes" id="UP000094974"/>
    </source>
</evidence>
<keyword evidence="2" id="KW-1185">Reference proteome</keyword>
<accession>A0ABX2ZI25</accession>
<proteinExistence type="predicted"/>
<organism evidence="1 2">
    <name type="scientific">Paenibacillus polymyxa</name>
    <name type="common">Bacillus polymyxa</name>
    <dbReference type="NCBI Taxonomy" id="1406"/>
    <lineage>
        <taxon>Bacteria</taxon>
        <taxon>Bacillati</taxon>
        <taxon>Bacillota</taxon>
        <taxon>Bacilli</taxon>
        <taxon>Bacillales</taxon>
        <taxon>Paenibacillaceae</taxon>
        <taxon>Paenibacillus</taxon>
    </lineage>
</organism>
<evidence type="ECO:0000313" key="1">
    <source>
        <dbReference type="EMBL" id="ODA08462.1"/>
    </source>
</evidence>
<comment type="caution">
    <text evidence="1">The sequence shown here is derived from an EMBL/GenBank/DDBJ whole genome shotgun (WGS) entry which is preliminary data.</text>
</comment>
<sequence>MDPIHFEALLTKLKVLLGLPVTETDKDVQLSFALNFTIDGIKNYCNISDIPEQLENTLLLIAKDYYLNQFVAPATAGEGEKNVQSIKRGDVQFTFFADAKQGVEGTAFIKSYATQLNAFRRLRW</sequence>
<name>A0ABX2ZI25_PAEPO</name>
<reference evidence="2" key="1">
    <citation type="submission" date="2016-05" db="EMBL/GenBank/DDBJ databases">
        <title>Whole genome shotgun sequencing of cultured foodborne pathogen.</title>
        <authorList>
            <person name="Zheng J."/>
            <person name="Timme R."/>
            <person name="Allard M."/>
            <person name="Strain E."/>
            <person name="Luo Y."/>
            <person name="Brown E."/>
        </authorList>
    </citation>
    <scope>NUCLEOTIDE SEQUENCE [LARGE SCALE GENOMIC DNA]</scope>
    <source>
        <strain evidence="2">CFSAN034343</strain>
    </source>
</reference>
<protein>
    <recommendedName>
        <fullName evidence="3">Phage gp6-like head-tail connector protein</fullName>
    </recommendedName>
</protein>